<sequence>MKMSKYLQQGKSENYQDAEDKKLLKAGEVAALLTKKFKMKITALELSPFATEWHHGGVFKSATGQSLKGKRVFFFKPADVEKVSLEQILRNREKAAAPKPPPDNSIVQGWYVQFFKMTDPVSRRVYSKPFVGIYKGPKSKAPKGFHVLGDEAFAVAEKQRGRELKPGEECKF</sequence>
<dbReference type="AlphaFoldDB" id="A0A6N8JHK7"/>
<dbReference type="OrthoDB" id="658345at2"/>
<name>A0A6N8JHK7_9BACT</name>
<gene>
    <name evidence="1" type="ORF">GO495_29170</name>
</gene>
<dbReference type="Proteomes" id="UP000468388">
    <property type="component" value="Unassembled WGS sequence"/>
</dbReference>
<protein>
    <submittedName>
        <fullName evidence="1">Uncharacterized protein</fullName>
    </submittedName>
</protein>
<reference evidence="1 2" key="1">
    <citation type="submission" date="2019-12" db="EMBL/GenBank/DDBJ databases">
        <title>The draft genomic sequence of strain Chitinophaga oryziterrae JCM 16595.</title>
        <authorList>
            <person name="Zhang X."/>
        </authorList>
    </citation>
    <scope>NUCLEOTIDE SEQUENCE [LARGE SCALE GENOMIC DNA]</scope>
    <source>
        <strain evidence="1 2">JCM 16595</strain>
    </source>
</reference>
<evidence type="ECO:0000313" key="1">
    <source>
        <dbReference type="EMBL" id="MVT44700.1"/>
    </source>
</evidence>
<proteinExistence type="predicted"/>
<dbReference type="EMBL" id="WRXO01000012">
    <property type="protein sequence ID" value="MVT44700.1"/>
    <property type="molecule type" value="Genomic_DNA"/>
</dbReference>
<organism evidence="1 2">
    <name type="scientific">Chitinophaga oryziterrae</name>
    <dbReference type="NCBI Taxonomy" id="1031224"/>
    <lineage>
        <taxon>Bacteria</taxon>
        <taxon>Pseudomonadati</taxon>
        <taxon>Bacteroidota</taxon>
        <taxon>Chitinophagia</taxon>
        <taxon>Chitinophagales</taxon>
        <taxon>Chitinophagaceae</taxon>
        <taxon>Chitinophaga</taxon>
    </lineage>
</organism>
<evidence type="ECO:0000313" key="2">
    <source>
        <dbReference type="Proteomes" id="UP000468388"/>
    </source>
</evidence>
<accession>A0A6N8JHK7</accession>
<keyword evidence="2" id="KW-1185">Reference proteome</keyword>
<dbReference type="RefSeq" id="WP_157303487.1">
    <property type="nucleotide sequence ID" value="NZ_BAAAZB010000018.1"/>
</dbReference>
<comment type="caution">
    <text evidence="1">The sequence shown here is derived from an EMBL/GenBank/DDBJ whole genome shotgun (WGS) entry which is preliminary data.</text>
</comment>